<comment type="caution">
    <text evidence="1">The sequence shown here is derived from an EMBL/GenBank/DDBJ whole genome shotgun (WGS) entry which is preliminary data.</text>
</comment>
<feature type="non-terminal residue" evidence="1">
    <location>
        <position position="1"/>
    </location>
</feature>
<accession>A0A699JWV4</accession>
<dbReference type="EMBL" id="BKCJ010456275">
    <property type="protein sequence ID" value="GFA61904.1"/>
    <property type="molecule type" value="Genomic_DNA"/>
</dbReference>
<proteinExistence type="predicted"/>
<dbReference type="AlphaFoldDB" id="A0A699JWV4"/>
<reference evidence="1" key="1">
    <citation type="journal article" date="2019" name="Sci. Rep.">
        <title>Draft genome of Tanacetum cinerariifolium, the natural source of mosquito coil.</title>
        <authorList>
            <person name="Yamashiro T."/>
            <person name="Shiraishi A."/>
            <person name="Satake H."/>
            <person name="Nakayama K."/>
        </authorList>
    </citation>
    <scope>NUCLEOTIDE SEQUENCE</scope>
</reference>
<evidence type="ECO:0000313" key="1">
    <source>
        <dbReference type="EMBL" id="GFA61904.1"/>
    </source>
</evidence>
<organism evidence="1">
    <name type="scientific">Tanacetum cinerariifolium</name>
    <name type="common">Dalmatian daisy</name>
    <name type="synonym">Chrysanthemum cinerariifolium</name>
    <dbReference type="NCBI Taxonomy" id="118510"/>
    <lineage>
        <taxon>Eukaryota</taxon>
        <taxon>Viridiplantae</taxon>
        <taxon>Streptophyta</taxon>
        <taxon>Embryophyta</taxon>
        <taxon>Tracheophyta</taxon>
        <taxon>Spermatophyta</taxon>
        <taxon>Magnoliopsida</taxon>
        <taxon>eudicotyledons</taxon>
        <taxon>Gunneridae</taxon>
        <taxon>Pentapetalae</taxon>
        <taxon>asterids</taxon>
        <taxon>campanulids</taxon>
        <taxon>Asterales</taxon>
        <taxon>Asteraceae</taxon>
        <taxon>Asteroideae</taxon>
        <taxon>Anthemideae</taxon>
        <taxon>Anthemidinae</taxon>
        <taxon>Tanacetum</taxon>
    </lineage>
</organism>
<protein>
    <submittedName>
        <fullName evidence="1">Uncharacterized protein</fullName>
    </submittedName>
</protein>
<name>A0A699JWV4_TANCI</name>
<gene>
    <name evidence="1" type="ORF">Tci_633876</name>
</gene>
<sequence length="157" mass="17602">GDEDIKASHLNEQLEEFNGVSIRFSRDVGYNKVGMETYQLMSASVDGSASLIPETKDKSVFQNDKDKLQSYTAISTLTSRKSILHQDQDMLTTVAGSTGFKQNLAPTLKKQADTQESNVPKVDFESHLDIVAVTIEDEHKHEENYKSQEMGIITRDF</sequence>